<organism evidence="1 2">
    <name type="scientific">Melipona quadrifasciata</name>
    <dbReference type="NCBI Taxonomy" id="166423"/>
    <lineage>
        <taxon>Eukaryota</taxon>
        <taxon>Metazoa</taxon>
        <taxon>Ecdysozoa</taxon>
        <taxon>Arthropoda</taxon>
        <taxon>Hexapoda</taxon>
        <taxon>Insecta</taxon>
        <taxon>Pterygota</taxon>
        <taxon>Neoptera</taxon>
        <taxon>Endopterygota</taxon>
        <taxon>Hymenoptera</taxon>
        <taxon>Apocrita</taxon>
        <taxon>Aculeata</taxon>
        <taxon>Apoidea</taxon>
        <taxon>Anthophila</taxon>
        <taxon>Apidae</taxon>
        <taxon>Melipona</taxon>
    </lineage>
</organism>
<proteinExistence type="predicted"/>
<protein>
    <submittedName>
        <fullName evidence="1">Uncharacterized protein</fullName>
    </submittedName>
</protein>
<keyword evidence="2" id="KW-1185">Reference proteome</keyword>
<dbReference type="AlphaFoldDB" id="A0A0M9A5Y9"/>
<name>A0A0M9A5Y9_9HYME</name>
<dbReference type="EMBL" id="KQ435745">
    <property type="protein sequence ID" value="KOX76623.1"/>
    <property type="molecule type" value="Genomic_DNA"/>
</dbReference>
<accession>A0A0M9A5Y9</accession>
<reference evidence="1 2" key="1">
    <citation type="submission" date="2015-07" db="EMBL/GenBank/DDBJ databases">
        <title>The genome of Melipona quadrifasciata.</title>
        <authorList>
            <person name="Pan H."/>
            <person name="Kapheim K."/>
        </authorList>
    </citation>
    <scope>NUCLEOTIDE SEQUENCE [LARGE SCALE GENOMIC DNA]</scope>
    <source>
        <strain evidence="1">0111107301</strain>
        <tissue evidence="1">Whole body</tissue>
    </source>
</reference>
<evidence type="ECO:0000313" key="1">
    <source>
        <dbReference type="EMBL" id="KOX76623.1"/>
    </source>
</evidence>
<gene>
    <name evidence="1" type="ORF">WN51_11257</name>
</gene>
<evidence type="ECO:0000313" key="2">
    <source>
        <dbReference type="Proteomes" id="UP000053105"/>
    </source>
</evidence>
<dbReference type="Proteomes" id="UP000053105">
    <property type="component" value="Unassembled WGS sequence"/>
</dbReference>
<sequence>MVNLPRLCECENTRVVDTDIGKGDEKEEETMKKQKLLGLARKCSPKHRRLAGVEFERKKERQQLNSVTKAGEPNIDWRAVETTGCRGGYWFFIPIQRD</sequence>